<accession>A0ABR2KNW2</accession>
<sequence length="538" mass="61732">MCGNQISEASDANLNVNVNLEGINYSLNQKDKTAKILSSLSTKSKIIIPRSIKFRLNEYEIISITELGFSFSKNLNKILFASDSKLRIIDKNTFSWTSIKSISIPRHVTQINENAFYRCNNLMNVEIPSNSELNVIEGYAFHGTQISSLLIPSNLFLLKKGWCSLTNKLNEIEVDMTNQRYSCLNDKYLIGKSDLFNRYYDILSFAVRNIVDVRIPASIKVIESYAFEGCRYIQHFEIPPNSELQTIDEFAFKNSSISRIFIPKKLVDLKKDWNCGLSDLTQIEVDPENPRYSCIEKKFLIGKSDLSSNDYDVLILSVRDVVEARIPINIKVIESYSFEYCQKLRKFEIPSDSKLQTIDAYAFHASSIPNIFFPADLVNLNKKWCIGICGLNNIEVDPKNPRYLCNDGKILIGKSYLSNDDYDILFFGARNIVEARIPKCIKAIASYAFENCMKLSRIEFQQNSQLRAINTEVFFNSPISSFAIPAHVTSIDENSFFFCQELRIIEIDENTEMRRIHAKRFNQNTIIMIPVQKLKSIK</sequence>
<protein>
    <recommendedName>
        <fullName evidence="3">Surface antigen BspA-like</fullName>
    </recommendedName>
</protein>
<evidence type="ECO:0000313" key="1">
    <source>
        <dbReference type="EMBL" id="KAK8892516.1"/>
    </source>
</evidence>
<dbReference type="InterPro" id="IPR026906">
    <property type="entry name" value="LRR_5"/>
</dbReference>
<reference evidence="1 2" key="1">
    <citation type="submission" date="2024-04" db="EMBL/GenBank/DDBJ databases">
        <title>Tritrichomonas musculus Genome.</title>
        <authorList>
            <person name="Alves-Ferreira E."/>
            <person name="Grigg M."/>
            <person name="Lorenzi H."/>
            <person name="Galac M."/>
        </authorList>
    </citation>
    <scope>NUCLEOTIDE SEQUENCE [LARGE SCALE GENOMIC DNA]</scope>
    <source>
        <strain evidence="1 2">EAF2021</strain>
    </source>
</reference>
<dbReference type="Proteomes" id="UP001470230">
    <property type="component" value="Unassembled WGS sequence"/>
</dbReference>
<dbReference type="SUPFAM" id="SSF52058">
    <property type="entry name" value="L domain-like"/>
    <property type="match status" value="2"/>
</dbReference>
<gene>
    <name evidence="1" type="ORF">M9Y10_029749</name>
</gene>
<dbReference type="PANTHER" id="PTHR45661">
    <property type="entry name" value="SURFACE ANTIGEN"/>
    <property type="match status" value="1"/>
</dbReference>
<dbReference type="InterPro" id="IPR053139">
    <property type="entry name" value="Surface_bspA-like"/>
</dbReference>
<evidence type="ECO:0008006" key="3">
    <source>
        <dbReference type="Google" id="ProtNLM"/>
    </source>
</evidence>
<dbReference type="InterPro" id="IPR032675">
    <property type="entry name" value="LRR_dom_sf"/>
</dbReference>
<organism evidence="1 2">
    <name type="scientific">Tritrichomonas musculus</name>
    <dbReference type="NCBI Taxonomy" id="1915356"/>
    <lineage>
        <taxon>Eukaryota</taxon>
        <taxon>Metamonada</taxon>
        <taxon>Parabasalia</taxon>
        <taxon>Tritrichomonadida</taxon>
        <taxon>Tritrichomonadidae</taxon>
        <taxon>Tritrichomonas</taxon>
    </lineage>
</organism>
<proteinExistence type="predicted"/>
<dbReference type="Pfam" id="PF13306">
    <property type="entry name" value="LRR_5"/>
    <property type="match status" value="4"/>
</dbReference>
<dbReference type="PANTHER" id="PTHR45661:SF3">
    <property type="entry name" value="IG-LIKE DOMAIN-CONTAINING PROTEIN"/>
    <property type="match status" value="1"/>
</dbReference>
<evidence type="ECO:0000313" key="2">
    <source>
        <dbReference type="Proteomes" id="UP001470230"/>
    </source>
</evidence>
<name>A0ABR2KNW2_9EUKA</name>
<dbReference type="EMBL" id="JAPFFF010000004">
    <property type="protein sequence ID" value="KAK8892516.1"/>
    <property type="molecule type" value="Genomic_DNA"/>
</dbReference>
<comment type="caution">
    <text evidence="1">The sequence shown here is derived from an EMBL/GenBank/DDBJ whole genome shotgun (WGS) entry which is preliminary data.</text>
</comment>
<dbReference type="Gene3D" id="3.80.10.10">
    <property type="entry name" value="Ribonuclease Inhibitor"/>
    <property type="match status" value="3"/>
</dbReference>
<keyword evidence="2" id="KW-1185">Reference proteome</keyword>